<name>A0ABP7TL37_9FLAO</name>
<accession>A0ABP7TL37</accession>
<dbReference type="EMBL" id="BAABCR010000013">
    <property type="protein sequence ID" value="GAA4027179.1"/>
    <property type="molecule type" value="Genomic_DNA"/>
</dbReference>
<dbReference type="RefSeq" id="WP_324690451.1">
    <property type="nucleotide sequence ID" value="NZ_JAXAVY010000002.1"/>
</dbReference>
<evidence type="ECO:0000313" key="2">
    <source>
        <dbReference type="Proteomes" id="UP001500968"/>
    </source>
</evidence>
<gene>
    <name evidence="1" type="ORF">GCM10022386_08180</name>
</gene>
<keyword evidence="2" id="KW-1185">Reference proteome</keyword>
<dbReference type="Proteomes" id="UP001500968">
    <property type="component" value="Unassembled WGS sequence"/>
</dbReference>
<reference evidence="2" key="1">
    <citation type="journal article" date="2019" name="Int. J. Syst. Evol. Microbiol.">
        <title>The Global Catalogue of Microorganisms (GCM) 10K type strain sequencing project: providing services to taxonomists for standard genome sequencing and annotation.</title>
        <authorList>
            <consortium name="The Broad Institute Genomics Platform"/>
            <consortium name="The Broad Institute Genome Sequencing Center for Infectious Disease"/>
            <person name="Wu L."/>
            <person name="Ma J."/>
        </authorList>
    </citation>
    <scope>NUCLEOTIDE SEQUENCE [LARGE SCALE GENOMIC DNA]</scope>
    <source>
        <strain evidence="2">JCM 17064</strain>
    </source>
</reference>
<organism evidence="1 2">
    <name type="scientific">Flavobacterium cheonhonense</name>
    <dbReference type="NCBI Taxonomy" id="706185"/>
    <lineage>
        <taxon>Bacteria</taxon>
        <taxon>Pseudomonadati</taxon>
        <taxon>Bacteroidota</taxon>
        <taxon>Flavobacteriia</taxon>
        <taxon>Flavobacteriales</taxon>
        <taxon>Flavobacteriaceae</taxon>
        <taxon>Flavobacterium</taxon>
    </lineage>
</organism>
<protein>
    <recommendedName>
        <fullName evidence="3">HEPN AbiU2-like domain-containing protein</fullName>
    </recommendedName>
</protein>
<evidence type="ECO:0000313" key="1">
    <source>
        <dbReference type="EMBL" id="GAA4027179.1"/>
    </source>
</evidence>
<proteinExistence type="predicted"/>
<evidence type="ECO:0008006" key="3">
    <source>
        <dbReference type="Google" id="ProtNLM"/>
    </source>
</evidence>
<sequence length="203" mass="24746">MMTFKEIDERINHYQEELELSARLLSKIDFLNKEDVVISDQKKMKIEFFSFVTSSYIDLLCTYRNLKRSKSAWEKFYNIKIAYLFIYETINTYHKYKSEVYKTVTNEEKDIYKKFFDMLNRELTEFKATYDYDNVMASIRNKASAHYDRDFLTFYSSFDVLENPKSKEIIRDFLYFINPLHYFTYGLLKGEIDEFLFINSWMI</sequence>
<comment type="caution">
    <text evidence="1">The sequence shown here is derived from an EMBL/GenBank/DDBJ whole genome shotgun (WGS) entry which is preliminary data.</text>
</comment>